<comment type="caution">
    <text evidence="2">The sequence shown here is derived from an EMBL/GenBank/DDBJ whole genome shotgun (WGS) entry which is preliminary data.</text>
</comment>
<evidence type="ECO:0000313" key="2">
    <source>
        <dbReference type="EMBL" id="RST99478.1"/>
    </source>
</evidence>
<proteinExistence type="predicted"/>
<protein>
    <submittedName>
        <fullName evidence="2">Uncharacterized protein</fullName>
    </submittedName>
</protein>
<dbReference type="OrthoDB" id="2157546at2"/>
<evidence type="ECO:0000313" key="3">
    <source>
        <dbReference type="Proteomes" id="UP000287857"/>
    </source>
</evidence>
<accession>A0A429ZZJ9</accession>
<sequence>MKTITKVGIGFGVAAVAGVYAAVTLSEKIVEKLEHETTRYKTKEIVNNKLNGNKKLLDIVDNLSDSELDYISNISKDMKNARKKSRELKEKINDKVTKTAK</sequence>
<organism evidence="2 3">
    <name type="scientific">Vagococcus vulneris</name>
    <dbReference type="NCBI Taxonomy" id="1977869"/>
    <lineage>
        <taxon>Bacteria</taxon>
        <taxon>Bacillati</taxon>
        <taxon>Bacillota</taxon>
        <taxon>Bacilli</taxon>
        <taxon>Lactobacillales</taxon>
        <taxon>Enterococcaceae</taxon>
        <taxon>Vagococcus</taxon>
    </lineage>
</organism>
<keyword evidence="3" id="KW-1185">Reference proteome</keyword>
<name>A0A429ZZJ9_9ENTE</name>
<evidence type="ECO:0000256" key="1">
    <source>
        <dbReference type="SAM" id="MobiDB-lite"/>
    </source>
</evidence>
<feature type="compositionally biased region" description="Basic and acidic residues" evidence="1">
    <location>
        <begin position="87"/>
        <end position="101"/>
    </location>
</feature>
<dbReference type="Proteomes" id="UP000287857">
    <property type="component" value="Unassembled WGS sequence"/>
</dbReference>
<reference evidence="2 3" key="1">
    <citation type="submission" date="2017-05" db="EMBL/GenBank/DDBJ databases">
        <title>Vagococcus spp. assemblies.</title>
        <authorList>
            <person name="Gulvik C.A."/>
        </authorList>
    </citation>
    <scope>NUCLEOTIDE SEQUENCE [LARGE SCALE GENOMIC DNA]</scope>
    <source>
        <strain evidence="2 3">SS1995</strain>
    </source>
</reference>
<gene>
    <name evidence="2" type="ORF">CBF37_03905</name>
</gene>
<feature type="region of interest" description="Disordered" evidence="1">
    <location>
        <begin position="82"/>
        <end position="101"/>
    </location>
</feature>
<dbReference type="AlphaFoldDB" id="A0A429ZZJ9"/>
<dbReference type="EMBL" id="NGJS01000004">
    <property type="protein sequence ID" value="RST99478.1"/>
    <property type="molecule type" value="Genomic_DNA"/>
</dbReference>
<dbReference type="RefSeq" id="WP_125983418.1">
    <property type="nucleotide sequence ID" value="NZ_NGJS01000004.1"/>
</dbReference>